<dbReference type="PROSITE" id="PS50125">
    <property type="entry name" value="GUANYLATE_CYCLASE_2"/>
    <property type="match status" value="1"/>
</dbReference>
<feature type="domain" description="Guanylate cyclase" evidence="2">
    <location>
        <begin position="238"/>
        <end position="369"/>
    </location>
</feature>
<keyword evidence="1" id="KW-1133">Transmembrane helix</keyword>
<feature type="transmembrane region" description="Helical" evidence="1">
    <location>
        <begin position="28"/>
        <end position="46"/>
    </location>
</feature>
<dbReference type="RefSeq" id="WP_238272095.1">
    <property type="nucleotide sequence ID" value="NZ_BPQG01000029.1"/>
</dbReference>
<dbReference type="CDD" id="cd07302">
    <property type="entry name" value="CHD"/>
    <property type="match status" value="1"/>
</dbReference>
<name>A0ABQ4QFX0_9HYPH</name>
<keyword evidence="1" id="KW-0472">Membrane</keyword>
<dbReference type="Proteomes" id="UP001055117">
    <property type="component" value="Unassembled WGS sequence"/>
</dbReference>
<feature type="transmembrane region" description="Helical" evidence="1">
    <location>
        <begin position="138"/>
        <end position="157"/>
    </location>
</feature>
<dbReference type="PANTHER" id="PTHR43081">
    <property type="entry name" value="ADENYLATE CYCLASE, TERMINAL-DIFFERENTIATION SPECIFIC-RELATED"/>
    <property type="match status" value="1"/>
</dbReference>
<feature type="transmembrane region" description="Helical" evidence="1">
    <location>
        <begin position="52"/>
        <end position="70"/>
    </location>
</feature>
<comment type="caution">
    <text evidence="3">The sequence shown here is derived from an EMBL/GenBank/DDBJ whole genome shotgun (WGS) entry which is preliminary data.</text>
</comment>
<dbReference type="SUPFAM" id="SSF55073">
    <property type="entry name" value="Nucleotide cyclase"/>
    <property type="match status" value="1"/>
</dbReference>
<feature type="transmembrane region" description="Helical" evidence="1">
    <location>
        <begin position="177"/>
        <end position="194"/>
    </location>
</feature>
<evidence type="ECO:0000313" key="4">
    <source>
        <dbReference type="Proteomes" id="UP001055117"/>
    </source>
</evidence>
<dbReference type="PANTHER" id="PTHR43081:SF11">
    <property type="entry name" value="BLR2264 PROTEIN"/>
    <property type="match status" value="1"/>
</dbReference>
<gene>
    <name evidence="3" type="ORF">AFCDBAGC_1961</name>
</gene>
<sequence length="419" mass="44135">MRDDRAAQAARDENTVLRLTQRATGGRLLVLRVVIVLVLLMAAQVYDGSLHALSHWFILGLYAAGSVWFGRAERGDGRHAEGFAWAGTALNAGLAIYVIVEHMLAGAADTGGGADAVSQLPAFLLLLQTALRMRVWHTALFAGTVAFAWGAAILAGLVDPDGFLGPHVDLAEQAPGLLTFLAAGVVVVDGIARLRHAAGEAVRLEHERAQLARFVPDGVAAELARDGDLGTARRRHACLLALDIRGFSRLSRDHPPETMVRALLAVRALAHTAVTEHDGIVDKYVGDAVLAEFVVGGPVAQARGALASARAIRTRLAALNRDRAATGDFPLRVVVALHAGDLLVGVFDDGLRAEYTVLGPAMNTLARLETRAKAADLDIAASEDFLRLLGPALPDGARAEPVAEEGDVHPALFAIADAA</sequence>
<reference evidence="3 4" key="1">
    <citation type="journal article" date="2021" name="Front. Microbiol.">
        <title>Comprehensive Comparative Genomics and Phenotyping of Methylobacterium Species.</title>
        <authorList>
            <person name="Alessa O."/>
            <person name="Ogura Y."/>
            <person name="Fujitani Y."/>
            <person name="Takami H."/>
            <person name="Hayashi T."/>
            <person name="Sahin N."/>
            <person name="Tani A."/>
        </authorList>
    </citation>
    <scope>NUCLEOTIDE SEQUENCE [LARGE SCALE GENOMIC DNA]</scope>
    <source>
        <strain evidence="3 4">DSM 23679</strain>
    </source>
</reference>
<evidence type="ECO:0000313" key="3">
    <source>
        <dbReference type="EMBL" id="GJD44098.1"/>
    </source>
</evidence>
<accession>A0ABQ4QFX0</accession>
<dbReference type="InterPro" id="IPR050697">
    <property type="entry name" value="Adenylyl/Guanylyl_Cyclase_3/4"/>
</dbReference>
<proteinExistence type="predicted"/>
<protein>
    <recommendedName>
        <fullName evidence="2">Guanylate cyclase domain-containing protein</fullName>
    </recommendedName>
</protein>
<organism evidence="3 4">
    <name type="scientific">Methylobacterium cerastii</name>
    <dbReference type="NCBI Taxonomy" id="932741"/>
    <lineage>
        <taxon>Bacteria</taxon>
        <taxon>Pseudomonadati</taxon>
        <taxon>Pseudomonadota</taxon>
        <taxon>Alphaproteobacteria</taxon>
        <taxon>Hyphomicrobiales</taxon>
        <taxon>Methylobacteriaceae</taxon>
        <taxon>Methylobacterium</taxon>
    </lineage>
</organism>
<feature type="transmembrane region" description="Helical" evidence="1">
    <location>
        <begin position="82"/>
        <end position="100"/>
    </location>
</feature>
<dbReference type="InterPro" id="IPR029787">
    <property type="entry name" value="Nucleotide_cyclase"/>
</dbReference>
<keyword evidence="1" id="KW-0812">Transmembrane</keyword>
<dbReference type="EMBL" id="BPQG01000029">
    <property type="protein sequence ID" value="GJD44098.1"/>
    <property type="molecule type" value="Genomic_DNA"/>
</dbReference>
<evidence type="ECO:0000256" key="1">
    <source>
        <dbReference type="SAM" id="Phobius"/>
    </source>
</evidence>
<dbReference type="Pfam" id="PF00211">
    <property type="entry name" value="Guanylate_cyc"/>
    <property type="match status" value="1"/>
</dbReference>
<evidence type="ECO:0000259" key="2">
    <source>
        <dbReference type="PROSITE" id="PS50125"/>
    </source>
</evidence>
<keyword evidence="4" id="KW-1185">Reference proteome</keyword>
<dbReference type="InterPro" id="IPR001054">
    <property type="entry name" value="A/G_cyclase"/>
</dbReference>
<dbReference type="SMART" id="SM00044">
    <property type="entry name" value="CYCc"/>
    <property type="match status" value="1"/>
</dbReference>
<dbReference type="Gene3D" id="3.30.70.1230">
    <property type="entry name" value="Nucleotide cyclase"/>
    <property type="match status" value="1"/>
</dbReference>